<keyword evidence="1" id="KW-0808">Transferase</keyword>
<protein>
    <submittedName>
        <fullName evidence="1">Methyltransferase</fullName>
    </submittedName>
</protein>
<dbReference type="EMBL" id="LQOW01000034">
    <property type="protein sequence ID" value="ORV55554.1"/>
    <property type="molecule type" value="Genomic_DNA"/>
</dbReference>
<dbReference type="Proteomes" id="UP000194000">
    <property type="component" value="Unassembled WGS sequence"/>
</dbReference>
<reference evidence="1 2" key="1">
    <citation type="submission" date="2016-01" db="EMBL/GenBank/DDBJ databases">
        <title>The new phylogeny of the genus Mycobacterium.</title>
        <authorList>
            <person name="Tarcisio F."/>
            <person name="Conor M."/>
            <person name="Antonella G."/>
            <person name="Elisabetta G."/>
            <person name="Giulia F.S."/>
            <person name="Sara T."/>
            <person name="Anna F."/>
            <person name="Clotilde B."/>
            <person name="Roberto B."/>
            <person name="Veronica D.S."/>
            <person name="Fabio R."/>
            <person name="Monica P."/>
            <person name="Olivier J."/>
            <person name="Enrico T."/>
            <person name="Nicola S."/>
        </authorList>
    </citation>
    <scope>NUCLEOTIDE SEQUENCE [LARGE SCALE GENOMIC DNA]</scope>
    <source>
        <strain evidence="1 2">DSM 45731</strain>
    </source>
</reference>
<dbReference type="CDD" id="cd02440">
    <property type="entry name" value="AdoMet_MTases"/>
    <property type="match status" value="1"/>
</dbReference>
<keyword evidence="1" id="KW-0489">Methyltransferase</keyword>
<dbReference type="OrthoDB" id="3779937at2"/>
<evidence type="ECO:0000313" key="1">
    <source>
        <dbReference type="EMBL" id="ORV55554.1"/>
    </source>
</evidence>
<dbReference type="RefSeq" id="WP_085200213.1">
    <property type="nucleotide sequence ID" value="NZ_JACKVI010000006.1"/>
</dbReference>
<comment type="caution">
    <text evidence="1">The sequence shown here is derived from an EMBL/GenBank/DDBJ whole genome shotgun (WGS) entry which is preliminary data.</text>
</comment>
<dbReference type="GO" id="GO:0008168">
    <property type="term" value="F:methyltransferase activity"/>
    <property type="evidence" value="ECO:0007669"/>
    <property type="project" value="UniProtKB-KW"/>
</dbReference>
<dbReference type="InterPro" id="IPR029063">
    <property type="entry name" value="SAM-dependent_MTases_sf"/>
</dbReference>
<evidence type="ECO:0000313" key="2">
    <source>
        <dbReference type="Proteomes" id="UP000194000"/>
    </source>
</evidence>
<organism evidence="1 2">
    <name type="scientific">Mycobacterium fragae</name>
    <dbReference type="NCBI Taxonomy" id="1260918"/>
    <lineage>
        <taxon>Bacteria</taxon>
        <taxon>Bacillati</taxon>
        <taxon>Actinomycetota</taxon>
        <taxon>Actinomycetes</taxon>
        <taxon>Mycobacteriales</taxon>
        <taxon>Mycobacteriaceae</taxon>
        <taxon>Mycobacterium</taxon>
    </lineage>
</organism>
<name>A0A1X1UFF7_9MYCO</name>
<gene>
    <name evidence="1" type="ORF">AWC06_03915</name>
</gene>
<dbReference type="SUPFAM" id="SSF53335">
    <property type="entry name" value="S-adenosyl-L-methionine-dependent methyltransferases"/>
    <property type="match status" value="1"/>
</dbReference>
<dbReference type="AlphaFoldDB" id="A0A1X1UFF7"/>
<dbReference type="STRING" id="1260918.AWC06_03915"/>
<dbReference type="Gene3D" id="3.40.50.150">
    <property type="entry name" value="Vaccinia Virus protein VP39"/>
    <property type="match status" value="1"/>
</dbReference>
<keyword evidence="2" id="KW-1185">Reference proteome</keyword>
<dbReference type="PANTHER" id="PTHR43861">
    <property type="entry name" value="TRANS-ACONITATE 2-METHYLTRANSFERASE-RELATED"/>
    <property type="match status" value="1"/>
</dbReference>
<dbReference type="Pfam" id="PF13489">
    <property type="entry name" value="Methyltransf_23"/>
    <property type="match status" value="1"/>
</dbReference>
<dbReference type="GO" id="GO:0032259">
    <property type="term" value="P:methylation"/>
    <property type="evidence" value="ECO:0007669"/>
    <property type="project" value="UniProtKB-KW"/>
</dbReference>
<sequence length="302" mass="33399">MQFGTREPFEYFSCAACETLQIVNPLEGDELMRHYPPNYHAYNVSAQPRALRWLIAQHDRFKLHTGGGLVGALIAKPLPEGIVHAVAGGDAVRMLGQLALERDARILDVGCGGGALLDRLASVGFNNLSGADPFIAADGETPLGVPLMKRYLREVTGEFELIMFNHSLEHIPDPVATLKVAYEKLAAGAICLVRLPTTSSEAWTTYGTHWVQIDAPRHVVIPSRRGMAIAADRAGLRVEMTFDDSTLGQFIGSEAYRRDVALTEPKILRMFGPKRIWDWEKHAERLNRQGRGDQTGFVLRAK</sequence>
<accession>A0A1X1UFF7</accession>
<proteinExistence type="predicted"/>